<evidence type="ECO:0000313" key="7">
    <source>
        <dbReference type="EMBL" id="RKF20987.1"/>
    </source>
</evidence>
<protein>
    <recommendedName>
        <fullName evidence="6">SURF1-like protein</fullName>
    </recommendedName>
</protein>
<keyword evidence="4 6" id="KW-1133">Transmembrane helix</keyword>
<comment type="caution">
    <text evidence="7">The sequence shown here is derived from an EMBL/GenBank/DDBJ whole genome shotgun (WGS) entry which is preliminary data.</text>
</comment>
<keyword evidence="6" id="KW-1003">Cell membrane</keyword>
<dbReference type="CDD" id="cd06662">
    <property type="entry name" value="SURF1"/>
    <property type="match status" value="1"/>
</dbReference>
<keyword evidence="8" id="KW-1185">Reference proteome</keyword>
<organism evidence="7 8">
    <name type="scientific">Altericroceibacterium spongiae</name>
    <dbReference type="NCBI Taxonomy" id="2320269"/>
    <lineage>
        <taxon>Bacteria</taxon>
        <taxon>Pseudomonadati</taxon>
        <taxon>Pseudomonadota</taxon>
        <taxon>Alphaproteobacteria</taxon>
        <taxon>Sphingomonadales</taxon>
        <taxon>Erythrobacteraceae</taxon>
        <taxon>Altericroceibacterium</taxon>
    </lineage>
</organism>
<feature type="transmembrane region" description="Helical" evidence="6">
    <location>
        <begin position="7"/>
        <end position="28"/>
    </location>
</feature>
<evidence type="ECO:0000256" key="4">
    <source>
        <dbReference type="ARBA" id="ARBA00022989"/>
    </source>
</evidence>
<keyword evidence="3 6" id="KW-0812">Transmembrane</keyword>
<evidence type="ECO:0000256" key="2">
    <source>
        <dbReference type="ARBA" id="ARBA00007165"/>
    </source>
</evidence>
<evidence type="ECO:0000313" key="8">
    <source>
        <dbReference type="Proteomes" id="UP000284395"/>
    </source>
</evidence>
<evidence type="ECO:0000256" key="3">
    <source>
        <dbReference type="ARBA" id="ARBA00022692"/>
    </source>
</evidence>
<dbReference type="PANTHER" id="PTHR23427">
    <property type="entry name" value="SURFEIT LOCUS PROTEIN"/>
    <property type="match status" value="1"/>
</dbReference>
<sequence>MKHRLPFVPTLCVGLAVAAMIALGIWQLRRAEWKAALLDHYAAAENLPPVAFPTDPDAVEDVLYRRSMVECAQVLSQDAMAGRNAKGRSGWVQSVHCRLAAGGEADLVLGWQRRPETGTWAGGPVRGVIGPGRGGTARLIADPPLAGLEANARPDPADLPNNHMSYAVQWFFFALTALVIYALALRRKWRDHNGRVA</sequence>
<keyword evidence="5 6" id="KW-0472">Membrane</keyword>
<dbReference type="InterPro" id="IPR002994">
    <property type="entry name" value="Surf1/Shy1"/>
</dbReference>
<name>A0A420EJY5_9SPHN</name>
<proteinExistence type="inferred from homology"/>
<dbReference type="InterPro" id="IPR045214">
    <property type="entry name" value="Surf1/Surf4"/>
</dbReference>
<dbReference type="OrthoDB" id="6079986at2"/>
<evidence type="ECO:0000256" key="1">
    <source>
        <dbReference type="ARBA" id="ARBA00004370"/>
    </source>
</evidence>
<reference evidence="7 8" key="1">
    <citation type="submission" date="2018-09" db="EMBL/GenBank/DDBJ databases">
        <title>Altererythrobacter spongiae sp. nov., isolated from a marine sponge.</title>
        <authorList>
            <person name="Zhuang L."/>
            <person name="Luo L."/>
        </authorList>
    </citation>
    <scope>NUCLEOTIDE SEQUENCE [LARGE SCALE GENOMIC DNA]</scope>
    <source>
        <strain evidence="7 8">HN-Y73</strain>
    </source>
</reference>
<evidence type="ECO:0000256" key="6">
    <source>
        <dbReference type="RuleBase" id="RU363076"/>
    </source>
</evidence>
<dbReference type="PROSITE" id="PS50895">
    <property type="entry name" value="SURF1"/>
    <property type="match status" value="1"/>
</dbReference>
<dbReference type="GO" id="GO:0005886">
    <property type="term" value="C:plasma membrane"/>
    <property type="evidence" value="ECO:0007669"/>
    <property type="project" value="UniProtKB-SubCell"/>
</dbReference>
<dbReference type="PANTHER" id="PTHR23427:SF2">
    <property type="entry name" value="SURFEIT LOCUS PROTEIN 1"/>
    <property type="match status" value="1"/>
</dbReference>
<dbReference type="EMBL" id="RAPF01000004">
    <property type="protein sequence ID" value="RKF20987.1"/>
    <property type="molecule type" value="Genomic_DNA"/>
</dbReference>
<feature type="transmembrane region" description="Helical" evidence="6">
    <location>
        <begin position="166"/>
        <end position="185"/>
    </location>
</feature>
<gene>
    <name evidence="7" type="ORF">D6851_08520</name>
</gene>
<dbReference type="RefSeq" id="WP_120324485.1">
    <property type="nucleotide sequence ID" value="NZ_RAPF01000004.1"/>
</dbReference>
<accession>A0A420EJY5</accession>
<evidence type="ECO:0000256" key="5">
    <source>
        <dbReference type="ARBA" id="ARBA00023136"/>
    </source>
</evidence>
<dbReference type="Pfam" id="PF02104">
    <property type="entry name" value="SURF1"/>
    <property type="match status" value="1"/>
</dbReference>
<dbReference type="AlphaFoldDB" id="A0A420EJY5"/>
<comment type="subcellular location">
    <subcellularLocation>
        <location evidence="6">Cell membrane</location>
        <topology evidence="6">Multi-pass membrane protein</topology>
    </subcellularLocation>
    <subcellularLocation>
        <location evidence="1">Membrane</location>
    </subcellularLocation>
</comment>
<dbReference type="Proteomes" id="UP000284395">
    <property type="component" value="Unassembled WGS sequence"/>
</dbReference>
<comment type="similarity">
    <text evidence="2 6">Belongs to the SURF1 family.</text>
</comment>